<organism evidence="2 3">
    <name type="scientific">Okeania hirsuta</name>
    <dbReference type="NCBI Taxonomy" id="1458930"/>
    <lineage>
        <taxon>Bacteria</taxon>
        <taxon>Bacillati</taxon>
        <taxon>Cyanobacteriota</taxon>
        <taxon>Cyanophyceae</taxon>
        <taxon>Oscillatoriophycideae</taxon>
        <taxon>Oscillatoriales</taxon>
        <taxon>Microcoleaceae</taxon>
        <taxon>Okeania</taxon>
    </lineage>
</organism>
<dbReference type="RefSeq" id="WP_124154709.1">
    <property type="nucleotide sequence ID" value="NZ_CAWOLW010000545.1"/>
</dbReference>
<evidence type="ECO:0000313" key="3">
    <source>
        <dbReference type="Proteomes" id="UP000269154"/>
    </source>
</evidence>
<evidence type="ECO:0008006" key="4">
    <source>
        <dbReference type="Google" id="ProtNLM"/>
    </source>
</evidence>
<proteinExistence type="predicted"/>
<dbReference type="EMBL" id="RCBY01000059">
    <property type="protein sequence ID" value="RQH43620.1"/>
    <property type="molecule type" value="Genomic_DNA"/>
</dbReference>
<feature type="region of interest" description="Disordered" evidence="1">
    <location>
        <begin position="88"/>
        <end position="111"/>
    </location>
</feature>
<comment type="caution">
    <text evidence="2">The sequence shown here is derived from an EMBL/GenBank/DDBJ whole genome shotgun (WGS) entry which is preliminary data.</text>
</comment>
<dbReference type="Proteomes" id="UP000269154">
    <property type="component" value="Unassembled WGS sequence"/>
</dbReference>
<dbReference type="AlphaFoldDB" id="A0A3N6PVB3"/>
<gene>
    <name evidence="2" type="ORF">D5R40_12625</name>
</gene>
<keyword evidence="3" id="KW-1185">Reference proteome</keyword>
<name>A0A3N6PVB3_9CYAN</name>
<sequence>MNSSIVLTLSLLTLMFGAGLGSASWGFKLGREALKGITQPDTRPTNNLAGARDSSNRKEGLVLLEEEKIITTVKNIIINGGVIEEKTTKKDSQNKQAKAKSSQENQSQQSFPIVSSDAGVALEVNDVRRWGNSLVLDVNLKNEGDRAVRFLYSFLNVTDDQGRSLSASTEDLPGELPPNGRRYYGIITIPVALLDNAKELSLELTDYPGQNLDLKMSRIKID</sequence>
<protein>
    <recommendedName>
        <fullName evidence="4">DUF4352 domain-containing protein</fullName>
    </recommendedName>
</protein>
<reference evidence="2 3" key="1">
    <citation type="journal article" date="2018" name="ACS Chem. Biol.">
        <title>Ketoreductase domain dysfunction expands chemodiversity: malyngamide biosynthesis in the cyanobacterium Okeania hirsuta.</title>
        <authorList>
            <person name="Moss N.A."/>
            <person name="Leao T."/>
            <person name="Rankin M."/>
            <person name="McCullough T.M."/>
            <person name="Qu P."/>
            <person name="Korobeynikov A."/>
            <person name="Smith J.L."/>
            <person name="Gerwick L."/>
            <person name="Gerwick W.H."/>
        </authorList>
    </citation>
    <scope>NUCLEOTIDE SEQUENCE [LARGE SCALE GENOMIC DNA]</scope>
    <source>
        <strain evidence="2 3">PAB10Feb10-1</strain>
    </source>
</reference>
<evidence type="ECO:0000256" key="1">
    <source>
        <dbReference type="SAM" id="MobiDB-lite"/>
    </source>
</evidence>
<evidence type="ECO:0000313" key="2">
    <source>
        <dbReference type="EMBL" id="RQH43620.1"/>
    </source>
</evidence>
<accession>A0A3N6PVB3</accession>
<dbReference type="OrthoDB" id="467587at2"/>
<feature type="compositionally biased region" description="Polar residues" evidence="1">
    <location>
        <begin position="94"/>
        <end position="111"/>
    </location>
</feature>